<dbReference type="EMBL" id="JARBJD010000033">
    <property type="protein sequence ID" value="KAK2958982.1"/>
    <property type="molecule type" value="Genomic_DNA"/>
</dbReference>
<accession>A0ABQ9Y5F4</accession>
<feature type="compositionally biased region" description="Pro residues" evidence="1">
    <location>
        <begin position="262"/>
        <end position="271"/>
    </location>
</feature>
<sequence length="440" mass="48061">MSCYSSIFVSSFFCPPIPPSLPTTTFNQHPENRDDERPTIGSDSSPTISAPTTPTPDTTARSDDTRGTPSTRSNPIPLTRVSSIQHRENHTTNTPDDTTTTTPPPSLPNATLSISRQSSKRTLPPTFPPTPTNSTPPTSSPSPTRRVLLPENTHPTNRVSRCFVRTDTTPPSSIPTPPTLSSRVVSKTIIFSIDTLDSSDSQQNEIRGAFRVRMPRVFNEDTERLTTFSELPTSTKRVPSPNEIPSIEIDTRSADPHHSPTSPIPTRPTPTLPTTTRSTHTSPRPQITKPFLFSIPTVLSSPNTIITSKIHSSIPNSPSTPPTLVLVLSLLPTLEPSSLPQTTLLPFPLPHPPPIPLSNLSSLPPSVPPPIQQEEMSKDRSSLHTSPHHRFLLLDTSQSVVEPQFESRLQPHTHSTRLPSRSVCIRSQSPLPPPTLPLPL</sequence>
<feature type="compositionally biased region" description="Pro residues" evidence="1">
    <location>
        <begin position="430"/>
        <end position="440"/>
    </location>
</feature>
<feature type="compositionally biased region" description="Low complexity" evidence="1">
    <location>
        <begin position="132"/>
        <end position="144"/>
    </location>
</feature>
<feature type="compositionally biased region" description="Low complexity" evidence="1">
    <location>
        <begin position="91"/>
        <end position="101"/>
    </location>
</feature>
<organism evidence="2 3">
    <name type="scientific">Blattamonas nauphoetae</name>
    <dbReference type="NCBI Taxonomy" id="2049346"/>
    <lineage>
        <taxon>Eukaryota</taxon>
        <taxon>Metamonada</taxon>
        <taxon>Preaxostyla</taxon>
        <taxon>Oxymonadida</taxon>
        <taxon>Blattamonas</taxon>
    </lineage>
</organism>
<keyword evidence="3" id="KW-1185">Reference proteome</keyword>
<feature type="region of interest" description="Disordered" evidence="1">
    <location>
        <begin position="16"/>
        <end position="180"/>
    </location>
</feature>
<feature type="compositionally biased region" description="Low complexity" evidence="1">
    <location>
        <begin position="272"/>
        <end position="285"/>
    </location>
</feature>
<evidence type="ECO:0000256" key="1">
    <source>
        <dbReference type="SAM" id="MobiDB-lite"/>
    </source>
</evidence>
<evidence type="ECO:0008006" key="4">
    <source>
        <dbReference type="Google" id="ProtNLM"/>
    </source>
</evidence>
<reference evidence="2 3" key="1">
    <citation type="journal article" date="2022" name="bioRxiv">
        <title>Genomics of Preaxostyla Flagellates Illuminates Evolutionary Transitions and the Path Towards Mitochondrial Loss.</title>
        <authorList>
            <person name="Novak L.V.F."/>
            <person name="Treitli S.C."/>
            <person name="Pyrih J."/>
            <person name="Halakuc P."/>
            <person name="Pipaliya S.V."/>
            <person name="Vacek V."/>
            <person name="Brzon O."/>
            <person name="Soukal P."/>
            <person name="Eme L."/>
            <person name="Dacks J.B."/>
            <person name="Karnkowska A."/>
            <person name="Elias M."/>
            <person name="Hampl V."/>
        </authorList>
    </citation>
    <scope>NUCLEOTIDE SEQUENCE [LARGE SCALE GENOMIC DNA]</scope>
    <source>
        <strain evidence="2">NAU3</strain>
        <tissue evidence="2">Gut</tissue>
    </source>
</reference>
<comment type="caution">
    <text evidence="2">The sequence shown here is derived from an EMBL/GenBank/DDBJ whole genome shotgun (WGS) entry which is preliminary data.</text>
</comment>
<evidence type="ECO:0000313" key="3">
    <source>
        <dbReference type="Proteomes" id="UP001281761"/>
    </source>
</evidence>
<feature type="region of interest" description="Disordered" evidence="1">
    <location>
        <begin position="407"/>
        <end position="440"/>
    </location>
</feature>
<proteinExistence type="predicted"/>
<feature type="compositionally biased region" description="Polar residues" evidence="1">
    <location>
        <begin position="410"/>
        <end position="429"/>
    </location>
</feature>
<evidence type="ECO:0000313" key="2">
    <source>
        <dbReference type="EMBL" id="KAK2958982.1"/>
    </source>
</evidence>
<dbReference type="Proteomes" id="UP001281761">
    <property type="component" value="Unassembled WGS sequence"/>
</dbReference>
<feature type="compositionally biased region" description="Low complexity" evidence="1">
    <location>
        <begin position="42"/>
        <end position="59"/>
    </location>
</feature>
<gene>
    <name evidence="2" type="ORF">BLNAU_5998</name>
</gene>
<feature type="compositionally biased region" description="Polar residues" evidence="1">
    <location>
        <begin position="67"/>
        <end position="84"/>
    </location>
</feature>
<feature type="compositionally biased region" description="Polar residues" evidence="1">
    <location>
        <begin position="225"/>
        <end position="237"/>
    </location>
</feature>
<feature type="region of interest" description="Disordered" evidence="1">
    <location>
        <begin position="224"/>
        <end position="289"/>
    </location>
</feature>
<dbReference type="PRINTS" id="PR01217">
    <property type="entry name" value="PRICHEXTENSN"/>
</dbReference>
<protein>
    <recommendedName>
        <fullName evidence="4">Mucin-2-like</fullName>
    </recommendedName>
</protein>
<feature type="region of interest" description="Disordered" evidence="1">
    <location>
        <begin position="356"/>
        <end position="386"/>
    </location>
</feature>
<feature type="compositionally biased region" description="Basic and acidic residues" evidence="1">
    <location>
        <begin position="249"/>
        <end position="258"/>
    </location>
</feature>
<name>A0ABQ9Y5F4_9EUKA</name>